<reference evidence="2 3" key="1">
    <citation type="journal article" date="2007" name="Appl. Environ. Microbiol.">
        <title>Rhizobial factors required for stem nodule maturation and maintenance in Sesbania rostrata-Azorhizobium caulinodans ORS571 symbiosis.</title>
        <authorList>
            <person name="Suzuki S."/>
            <person name="Aono T."/>
            <person name="Lee KB."/>
            <person name="Suzuki T."/>
            <person name="Liu CT."/>
            <person name="Miwa H."/>
            <person name="Wakao S."/>
            <person name="Iki T."/>
            <person name="Oyaizu H."/>
        </authorList>
    </citation>
    <scope>NUCLEOTIDE SEQUENCE [LARGE SCALE GENOMIC DNA]</scope>
    <source>
        <strain evidence="3">ATCC 43989 / DSM 5975 / JCM 20966 / LMG 6465 / NBRC 14845 / NCIMB 13405 / ORS 571</strain>
    </source>
</reference>
<reference evidence="2 3" key="4">
    <citation type="journal article" date="2009" name="Appl. Environ. Microbiol.">
        <title>Comparative genome-wide transcriptional profiling of Azorhizobium caulinodans ORS571 grown under free-living and symbiotic conditions.</title>
        <authorList>
            <person name="Tsukada S."/>
            <person name="Aono T."/>
            <person name="Akiba N."/>
            <person name="Lee KB."/>
            <person name="Liu CT."/>
            <person name="Toyazaki H."/>
            <person name="Oyaizu H."/>
        </authorList>
    </citation>
    <scope>NUCLEOTIDE SEQUENCE [LARGE SCALE GENOMIC DNA]</scope>
    <source>
        <strain evidence="3">ATCC 43989 / DSM 5975 / JCM 20966 / LMG 6465 / NBRC 14845 / NCIMB 13405 / ORS 571</strain>
    </source>
</reference>
<dbReference type="eggNOG" id="ENOG502Z8QR">
    <property type="taxonomic scope" value="Bacteria"/>
</dbReference>
<evidence type="ECO:0000313" key="2">
    <source>
        <dbReference type="EMBL" id="BAF89583.1"/>
    </source>
</evidence>
<dbReference type="Pfam" id="PF21703">
    <property type="entry name" value="Gp10A-like"/>
    <property type="match status" value="1"/>
</dbReference>
<dbReference type="EMBL" id="AP009384">
    <property type="protein sequence ID" value="BAF89583.1"/>
    <property type="molecule type" value="Genomic_DNA"/>
</dbReference>
<feature type="domain" description="Capsid Gp10A/Gp10B-like" evidence="1">
    <location>
        <begin position="57"/>
        <end position="326"/>
    </location>
</feature>
<reference evidence="2 3" key="3">
    <citation type="journal article" date="2008" name="BMC Genomics">
        <title>The genome of the versatile nitrogen fixer Azorhizobium caulinodans ORS571.</title>
        <authorList>
            <person name="Lee KB."/>
            <person name="Backer P.D."/>
            <person name="Aono T."/>
            <person name="Liu CT."/>
            <person name="Suzuki S."/>
            <person name="Suzuki T."/>
            <person name="Kaneko T."/>
            <person name="Yamada M."/>
            <person name="Tabata S."/>
            <person name="Kupfer D.M."/>
            <person name="Najar F.Z."/>
            <person name="Wiley G.B."/>
            <person name="Roe B."/>
            <person name="Binnewies T.T."/>
            <person name="Ussery D.W."/>
            <person name="D'Haeze W."/>
            <person name="Herder J.D."/>
            <person name="Gevers D."/>
            <person name="Vereecke D."/>
            <person name="Holsters M."/>
            <person name="Oyaizu H."/>
        </authorList>
    </citation>
    <scope>NUCLEOTIDE SEQUENCE [LARGE SCALE GENOMIC DNA]</scope>
    <source>
        <strain evidence="3">ATCC 43989 / DSM 5975 / JCM 20966 / LMG 6465 / NBRC 14845 / NCIMB 13405 / ORS 571</strain>
    </source>
</reference>
<name>A8IF72_AZOC5</name>
<accession>A8IF72</accession>
<dbReference type="Proteomes" id="UP000000270">
    <property type="component" value="Chromosome"/>
</dbReference>
<organism evidence="2 3">
    <name type="scientific">Azorhizobium caulinodans (strain ATCC 43989 / DSM 5975 / JCM 20966 / LMG 6465 / NBRC 14845 / NCIMB 13405 / ORS 571)</name>
    <dbReference type="NCBI Taxonomy" id="438753"/>
    <lineage>
        <taxon>Bacteria</taxon>
        <taxon>Pseudomonadati</taxon>
        <taxon>Pseudomonadota</taxon>
        <taxon>Alphaproteobacteria</taxon>
        <taxon>Hyphomicrobiales</taxon>
        <taxon>Xanthobacteraceae</taxon>
        <taxon>Azorhizobium</taxon>
    </lineage>
</organism>
<dbReference type="STRING" id="438753.AZC_3585"/>
<keyword evidence="3" id="KW-1185">Reference proteome</keyword>
<evidence type="ECO:0000313" key="3">
    <source>
        <dbReference type="Proteomes" id="UP000000270"/>
    </source>
</evidence>
<proteinExistence type="predicted"/>
<reference evidence="2 3" key="5">
    <citation type="journal article" date="2010" name="Appl. Environ. Microbiol.">
        <title>phrR-like gene praR of Azorhizobium caulinodans ORS571 is essential for symbiosis with Sesbania rostrata and is involved in expression of reb genes.</title>
        <authorList>
            <person name="Akiba N."/>
            <person name="Aono T."/>
            <person name="Toyazaki H."/>
            <person name="Sato S."/>
            <person name="Oyaizu H."/>
        </authorList>
    </citation>
    <scope>NUCLEOTIDE SEQUENCE [LARGE SCALE GENOMIC DNA]</scope>
    <source>
        <strain evidence="3">ATCC 43989 / DSM 5975 / JCM 20966 / LMG 6465 / NBRC 14845 / NCIMB 13405 / ORS 571</strain>
    </source>
</reference>
<sequence>MTDITPSRLGLSGGTGADDALFLKQFSGEVMTAFSEVNVMMERHLVRTITNGKSAQFPATWKADAYYHVPGTELQGQSIKHGERVITIDDLLVSPVFVAQIDEAKNHYDVRSIYTNECGYALANQADKNVLQTAVLAARASATITGGIGGSTLAVGPDIVTNANGALVNALYLAAQTLDEKDVPEQGRFAVFKPAQYYKLVLDDKAINRDFTAGNGDIRTGKVFDIAGVQIVKSNHLPTSAIAAPAGSANVPTGVTPQIGPRPLGKYAGDFSNTAGLVMHANAVGTVKLMDLSVEGEYLITRQGTLIVAKYAMGHGILRPECAVELSKSAT</sequence>
<evidence type="ECO:0000259" key="1">
    <source>
        <dbReference type="Pfam" id="PF21703"/>
    </source>
</evidence>
<reference evidence="3" key="2">
    <citation type="submission" date="2007-04" db="EMBL/GenBank/DDBJ databases">
        <title>Complete genome sequence of the nitrogen-fixing bacterium Azorhizobium caulinodans ORS571.</title>
        <authorList>
            <person name="Lee K.B."/>
            <person name="Backer P.D."/>
            <person name="Aono T."/>
            <person name="Liu C.T."/>
            <person name="Suzuki S."/>
            <person name="Suzuki T."/>
            <person name="Kaneko T."/>
            <person name="Yamada M."/>
            <person name="Tabata S."/>
            <person name="Kupfer D.M."/>
            <person name="Najar F.Z."/>
            <person name="Wiley G.B."/>
            <person name="Roe B."/>
            <person name="Binnewies T."/>
            <person name="Ussery D."/>
            <person name="Vereecke D."/>
            <person name="Gevers D."/>
            <person name="Holsters M."/>
            <person name="Oyaizu H."/>
        </authorList>
    </citation>
    <scope>NUCLEOTIDE SEQUENCE [LARGE SCALE GENOMIC DNA]</scope>
    <source>
        <strain evidence="3">ATCC 43989 / DSM 5975 / JCM 20966 / LMG 6465 / NBRC 14845 / NCIMB 13405 / ORS 571</strain>
    </source>
</reference>
<gene>
    <name evidence="2" type="ordered locus">AZC_3585</name>
</gene>
<dbReference type="KEGG" id="azc:AZC_3585"/>
<protein>
    <submittedName>
        <fullName evidence="2">Minor capsid protein 10</fullName>
    </submittedName>
</protein>
<dbReference type="HOGENOM" id="CLU_862957_0_0_5"/>
<reference evidence="2 3" key="6">
    <citation type="journal article" date="2011" name="Appl. Environ. Microbiol.">
        <title>Involvement of the azorhizobial chromosome partition gene (parA) in the onset of bacteroid differentiation during Sesbania rostrata stem nodule development.</title>
        <authorList>
            <person name="Liu CT."/>
            <person name="Lee KB."/>
            <person name="Wang YS."/>
            <person name="Peng MH."/>
            <person name="Lee KT."/>
            <person name="Suzuki S."/>
            <person name="Suzuki T."/>
            <person name="Oyaizu H."/>
        </authorList>
    </citation>
    <scope>NUCLEOTIDE SEQUENCE [LARGE SCALE GENOMIC DNA]</scope>
    <source>
        <strain evidence="3">ATCC 43989 / DSM 5975 / JCM 20966 / LMG 6465 / NBRC 14845 / NCIMB 13405 / ORS 571</strain>
    </source>
</reference>
<dbReference type="RefSeq" id="WP_012172108.1">
    <property type="nucleotide sequence ID" value="NC_009937.1"/>
</dbReference>
<dbReference type="InterPro" id="IPR049301">
    <property type="entry name" value="Capsid_Gp10A/Gp10B-like_dom"/>
</dbReference>
<dbReference type="AlphaFoldDB" id="A8IF72"/>